<evidence type="ECO:0000259" key="4">
    <source>
        <dbReference type="PROSITE" id="PS50987"/>
    </source>
</evidence>
<accession>E0RT95</accession>
<dbReference type="InterPro" id="IPR036388">
    <property type="entry name" value="WH-like_DNA-bd_sf"/>
</dbReference>
<keyword evidence="3" id="KW-0804">Transcription</keyword>
<organism evidence="5 6">
    <name type="scientific">Winmispira thermophila (strain ATCC 49972 / DSM 6192 / RI 19.B1)</name>
    <name type="common">Spirochaeta thermophila</name>
    <dbReference type="NCBI Taxonomy" id="665571"/>
    <lineage>
        <taxon>Bacteria</taxon>
        <taxon>Pseudomonadati</taxon>
        <taxon>Spirochaetota</taxon>
        <taxon>Spirochaetia</taxon>
        <taxon>Winmispirales</taxon>
        <taxon>Winmispiraceae</taxon>
        <taxon>Winmispira</taxon>
    </lineage>
</organism>
<dbReference type="InterPro" id="IPR036390">
    <property type="entry name" value="WH_DNA-bd_sf"/>
</dbReference>
<dbReference type="GO" id="GO:0003700">
    <property type="term" value="F:DNA-binding transcription factor activity"/>
    <property type="evidence" value="ECO:0007669"/>
    <property type="project" value="InterPro"/>
</dbReference>
<reference evidence="5 6" key="2">
    <citation type="journal article" date="2010" name="J. Bacteriol.">
        <title>Genome sequence of the polysaccharide-degrading, thermophilic anaerobe Spirochaeta thermophila DSM 6192.</title>
        <authorList>
            <person name="Angelov A."/>
            <person name="Liebl S."/>
            <person name="Ballschmiter M."/>
            <person name="Bomeke M."/>
            <person name="Lehmann R."/>
            <person name="Liesegang H."/>
            <person name="Daniel R."/>
            <person name="Liebl W."/>
        </authorList>
    </citation>
    <scope>NUCLEOTIDE SEQUENCE [LARGE SCALE GENOMIC DNA]</scope>
    <source>
        <strain evidence="6">ATCC 49972 / DSM 6192 / RI 19.B1</strain>
    </source>
</reference>
<dbReference type="InterPro" id="IPR001845">
    <property type="entry name" value="HTH_ArsR_DNA-bd_dom"/>
</dbReference>
<dbReference type="NCBIfam" id="NF033788">
    <property type="entry name" value="HTH_metalloreg"/>
    <property type="match status" value="1"/>
</dbReference>
<dbReference type="SMART" id="SM00418">
    <property type="entry name" value="HTH_ARSR"/>
    <property type="match status" value="1"/>
</dbReference>
<reference key="1">
    <citation type="submission" date="2009-08" db="EMBL/GenBank/DDBJ databases">
        <title>The genome sequence of Spirochaeta thermophila DSM6192.</title>
        <authorList>
            <person name="Angelov A."/>
            <person name="Mientus M."/>
            <person name="Wittenberg S."/>
            <person name="Lehmann R."/>
            <person name="Liesegang H."/>
            <person name="Daniel R."/>
            <person name="Liebl W."/>
        </authorList>
    </citation>
    <scope>NUCLEOTIDE SEQUENCE</scope>
    <source>
        <strain>DSM 6192</strain>
    </source>
</reference>
<dbReference type="HOGENOM" id="CLU_097806_7_4_12"/>
<dbReference type="Pfam" id="PF01022">
    <property type="entry name" value="HTH_5"/>
    <property type="match status" value="1"/>
</dbReference>
<dbReference type="PRINTS" id="PR00778">
    <property type="entry name" value="HTHARSR"/>
</dbReference>
<evidence type="ECO:0000313" key="6">
    <source>
        <dbReference type="Proteomes" id="UP000001296"/>
    </source>
</evidence>
<dbReference type="PROSITE" id="PS50987">
    <property type="entry name" value="HTH_ARSR_2"/>
    <property type="match status" value="1"/>
</dbReference>
<keyword evidence="1" id="KW-0805">Transcription regulation</keyword>
<dbReference type="RefSeq" id="WP_013314231.1">
    <property type="nucleotide sequence ID" value="NC_014484.1"/>
</dbReference>
<proteinExistence type="predicted"/>
<dbReference type="AlphaFoldDB" id="E0RT95"/>
<evidence type="ECO:0000256" key="3">
    <source>
        <dbReference type="ARBA" id="ARBA00023163"/>
    </source>
</evidence>
<dbReference type="GO" id="GO:0003677">
    <property type="term" value="F:DNA binding"/>
    <property type="evidence" value="ECO:0007669"/>
    <property type="project" value="UniProtKB-KW"/>
</dbReference>
<dbReference type="SUPFAM" id="SSF46785">
    <property type="entry name" value="Winged helix' DNA-binding domain"/>
    <property type="match status" value="1"/>
</dbReference>
<dbReference type="eggNOG" id="COG0640">
    <property type="taxonomic scope" value="Bacteria"/>
</dbReference>
<protein>
    <submittedName>
        <fullName evidence="5">Transcriptional regulatory protein</fullName>
    </submittedName>
</protein>
<dbReference type="InterPro" id="IPR011991">
    <property type="entry name" value="ArsR-like_HTH"/>
</dbReference>
<keyword evidence="2" id="KW-0238">DNA-binding</keyword>
<dbReference type="CDD" id="cd00090">
    <property type="entry name" value="HTH_ARSR"/>
    <property type="match status" value="1"/>
</dbReference>
<evidence type="ECO:0000313" key="5">
    <source>
        <dbReference type="EMBL" id="ADN02391.1"/>
    </source>
</evidence>
<dbReference type="Gene3D" id="1.10.10.10">
    <property type="entry name" value="Winged helix-like DNA-binding domain superfamily/Winged helix DNA-binding domain"/>
    <property type="match status" value="1"/>
</dbReference>
<dbReference type="KEGG" id="sta:STHERM_c14510"/>
<evidence type="ECO:0000256" key="1">
    <source>
        <dbReference type="ARBA" id="ARBA00023015"/>
    </source>
</evidence>
<gene>
    <name evidence="5" type="ordered locus">STHERM_c14510</name>
</gene>
<dbReference type="Proteomes" id="UP000001296">
    <property type="component" value="Chromosome"/>
</dbReference>
<dbReference type="PaxDb" id="665571-STHERM_c14510"/>
<evidence type="ECO:0000256" key="2">
    <source>
        <dbReference type="ARBA" id="ARBA00023125"/>
    </source>
</evidence>
<dbReference type="PANTHER" id="PTHR43132:SF2">
    <property type="entry name" value="ARSENICAL RESISTANCE OPERON REPRESSOR ARSR-RELATED"/>
    <property type="match status" value="1"/>
</dbReference>
<dbReference type="EMBL" id="CP001698">
    <property type="protein sequence ID" value="ADN02391.1"/>
    <property type="molecule type" value="Genomic_DNA"/>
</dbReference>
<dbReference type="InterPro" id="IPR051011">
    <property type="entry name" value="Metal_resp_trans_reg"/>
</dbReference>
<dbReference type="PANTHER" id="PTHR43132">
    <property type="entry name" value="ARSENICAL RESISTANCE OPERON REPRESSOR ARSR-RELATED"/>
    <property type="match status" value="1"/>
</dbReference>
<name>E0RT95_WINT6</name>
<sequence>MSGFSETQEVLIEEMASFFRMMGDPTRIRILSLLFDEELCVHTLAERLEMTHSAVSHQLALLKHARLVRSRREGRHVYYRLADEHVQKVYELAREHLEEM</sequence>
<feature type="domain" description="HTH arsR-type" evidence="4">
    <location>
        <begin position="7"/>
        <end position="100"/>
    </location>
</feature>